<protein>
    <submittedName>
        <fullName evidence="3">Putative nudix hydrolase</fullName>
    </submittedName>
</protein>
<accession>A0A554JBK9</accession>
<organism evidence="3 4">
    <name type="scientific">Candidatus Berkelbacteria bacterium Gr01-1014_85</name>
    <dbReference type="NCBI Taxonomy" id="2017150"/>
    <lineage>
        <taxon>Bacteria</taxon>
        <taxon>Candidatus Berkelbacteria</taxon>
    </lineage>
</organism>
<dbReference type="PANTHER" id="PTHR43736:SF1">
    <property type="entry name" value="DIHYDRONEOPTERIN TRIPHOSPHATE DIPHOSPHATASE"/>
    <property type="match status" value="1"/>
</dbReference>
<dbReference type="Gene3D" id="3.90.79.10">
    <property type="entry name" value="Nucleoside Triphosphate Pyrophosphohydrolase"/>
    <property type="match status" value="1"/>
</dbReference>
<dbReference type="CDD" id="cd02883">
    <property type="entry name" value="NUDIX_Hydrolase"/>
    <property type="match status" value="1"/>
</dbReference>
<reference evidence="3 4" key="1">
    <citation type="submission" date="2017-08" db="EMBL/GenBank/DDBJ databases">
        <title>Mechanisms for carbon and nitrogen cycling indicate functional differentiation within the Candidate Phyla Radiation.</title>
        <authorList>
            <person name="Danczak R.E."/>
            <person name="Johnston M.D."/>
            <person name="Kenah C."/>
            <person name="Slattery M."/>
            <person name="Wrighton K.C."/>
            <person name="Wilkins M.J."/>
        </authorList>
    </citation>
    <scope>NUCLEOTIDE SEQUENCE [LARGE SCALE GENOMIC DNA]</scope>
    <source>
        <strain evidence="3">Gr01-1014_85</strain>
    </source>
</reference>
<proteinExistence type="predicted"/>
<dbReference type="GO" id="GO:0016787">
    <property type="term" value="F:hydrolase activity"/>
    <property type="evidence" value="ECO:0007669"/>
    <property type="project" value="UniProtKB-KW"/>
</dbReference>
<gene>
    <name evidence="3" type="ORF">CEO22_360</name>
</gene>
<keyword evidence="1 3" id="KW-0378">Hydrolase</keyword>
<dbReference type="Pfam" id="PF00293">
    <property type="entry name" value="NUDIX"/>
    <property type="match status" value="1"/>
</dbReference>
<dbReference type="Proteomes" id="UP000316253">
    <property type="component" value="Unassembled WGS sequence"/>
</dbReference>
<dbReference type="SUPFAM" id="SSF55811">
    <property type="entry name" value="Nudix"/>
    <property type="match status" value="1"/>
</dbReference>
<comment type="caution">
    <text evidence="3">The sequence shown here is derived from an EMBL/GenBank/DDBJ whole genome shotgun (WGS) entry which is preliminary data.</text>
</comment>
<dbReference type="PROSITE" id="PS51462">
    <property type="entry name" value="NUDIX"/>
    <property type="match status" value="1"/>
</dbReference>
<dbReference type="PANTHER" id="PTHR43736">
    <property type="entry name" value="ADP-RIBOSE PYROPHOSPHATASE"/>
    <property type="match status" value="1"/>
</dbReference>
<name>A0A554JBK9_9BACT</name>
<dbReference type="InterPro" id="IPR000086">
    <property type="entry name" value="NUDIX_hydrolase_dom"/>
</dbReference>
<sequence length="154" mass="16966">MQSKVDHDSIEQLVAESRRDGVQKLVVGAVICIDDKFLLLERLPSDFMGGLVELPSGTVDVGEDLLTALVREVREETGLVVTSILAYLSLFDYTSGSGKKTRQFNFLVQTAPDEIKLEPTEHQAHYCLAPSDDAFNTLNISDATRAVIQTALRQ</sequence>
<evidence type="ECO:0000259" key="2">
    <source>
        <dbReference type="PROSITE" id="PS51462"/>
    </source>
</evidence>
<dbReference type="PROSITE" id="PS00893">
    <property type="entry name" value="NUDIX_BOX"/>
    <property type="match status" value="1"/>
</dbReference>
<feature type="domain" description="Nudix hydrolase" evidence="2">
    <location>
        <begin position="22"/>
        <end position="153"/>
    </location>
</feature>
<evidence type="ECO:0000256" key="1">
    <source>
        <dbReference type="ARBA" id="ARBA00022801"/>
    </source>
</evidence>
<evidence type="ECO:0000313" key="4">
    <source>
        <dbReference type="Proteomes" id="UP000316253"/>
    </source>
</evidence>
<dbReference type="AlphaFoldDB" id="A0A554JBK9"/>
<evidence type="ECO:0000313" key="3">
    <source>
        <dbReference type="EMBL" id="TSC65776.1"/>
    </source>
</evidence>
<dbReference type="InterPro" id="IPR020084">
    <property type="entry name" value="NUDIX_hydrolase_CS"/>
</dbReference>
<dbReference type="EMBL" id="VMFD01000028">
    <property type="protein sequence ID" value="TSC65776.1"/>
    <property type="molecule type" value="Genomic_DNA"/>
</dbReference>
<dbReference type="InterPro" id="IPR015797">
    <property type="entry name" value="NUDIX_hydrolase-like_dom_sf"/>
</dbReference>